<dbReference type="EMBL" id="KX077887">
    <property type="protein sequence ID" value="ANJ64417.1"/>
    <property type="molecule type" value="Genomic_DNA"/>
</dbReference>
<proteinExistence type="inferred from homology"/>
<dbReference type="GO" id="GO:0003677">
    <property type="term" value="F:DNA binding"/>
    <property type="evidence" value="ECO:0007669"/>
    <property type="project" value="InterPro"/>
</dbReference>
<dbReference type="Gene3D" id="3.30.930.30">
    <property type="match status" value="1"/>
</dbReference>
<accession>A0A1X9I2E3</accession>
<comment type="similarity">
    <text evidence="1">Belongs to the plasmid mobilization pre family.</text>
</comment>
<organism evidence="2">
    <name type="scientific">Streptococcus suis</name>
    <dbReference type="NCBI Taxonomy" id="1307"/>
    <lineage>
        <taxon>Bacteria</taxon>
        <taxon>Bacillati</taxon>
        <taxon>Bacillota</taxon>
        <taxon>Bacilli</taxon>
        <taxon>Lactobacillales</taxon>
        <taxon>Streptococcaceae</taxon>
        <taxon>Streptococcus</taxon>
    </lineage>
</organism>
<dbReference type="Pfam" id="PF01076">
    <property type="entry name" value="Mob_Pre"/>
    <property type="match status" value="1"/>
</dbReference>
<dbReference type="CDD" id="cd17242">
    <property type="entry name" value="MobM_relaxase"/>
    <property type="match status" value="1"/>
</dbReference>
<dbReference type="GO" id="GO:0006310">
    <property type="term" value="P:DNA recombination"/>
    <property type="evidence" value="ECO:0007669"/>
    <property type="project" value="InterPro"/>
</dbReference>
<protein>
    <submittedName>
        <fullName evidence="2">Uncharacterized protein</fullName>
    </submittedName>
</protein>
<evidence type="ECO:0000256" key="1">
    <source>
        <dbReference type="ARBA" id="ARBA00010657"/>
    </source>
</evidence>
<evidence type="ECO:0000313" key="2">
    <source>
        <dbReference type="EMBL" id="ANJ64417.1"/>
    </source>
</evidence>
<reference evidence="2" key="1">
    <citation type="journal article" date="2016" name="Front. Cell. Infect. Microbiol.">
        <title>Evolution and Diversity of the Antimicrobial Resistance Associated Mobilome in Streptococcus suis: A Probable Mobile Genetic Elements Reservoir for Other Streptococci.</title>
        <authorList>
            <person name="Huang J."/>
            <person name="Ma J."/>
            <person name="Shang K."/>
            <person name="Hu X."/>
            <person name="Liang Y."/>
            <person name="Li D."/>
            <person name="Wu Z."/>
            <person name="Dai L."/>
            <person name="Chen L."/>
            <person name="Wang L."/>
        </authorList>
    </citation>
    <scope>NUCLEOTIDE SEQUENCE</scope>
    <source>
        <strain evidence="2">JH1301</strain>
    </source>
</reference>
<name>A0A1X9I2E3_STRSU</name>
<dbReference type="RefSeq" id="WP_029177868.1">
    <property type="nucleotide sequence ID" value="NZ_CP024974.1"/>
</dbReference>
<sequence>MPYAILRFQKRKAGGVAACERHNERKKEAYKSNPDIDMERSKNNYHLVAPPKYTYKKEINRKVAEAGCRTRKDSVMMVETLITASPEFMNQLPPEEQKAYFTMALDFISERVGEQNILSAVVHMDERTPHMHLCFVPITPDNKLSAKTILGNQKSLSEWQTAYHERMSSRWNQLERGQSSMETKRKHVPTWLYKLGGRLDKQYGEIVSALSDINAFNAGKKRDKALELVAAWLPEVEKFSKEIGRQQAYIDSLKEQIGQEADYAGRMRDEKYEQELKEQKANQRIFELQRTNEQMGRLLSKIPPEVLEELQRTGRNKSRER</sequence>
<dbReference type="AlphaFoldDB" id="A0A1X9I2E3"/>
<dbReference type="NCBIfam" id="NF041497">
    <property type="entry name" value="MobV"/>
    <property type="match status" value="1"/>
</dbReference>
<dbReference type="InterPro" id="IPR001668">
    <property type="entry name" value="Mob_Pre"/>
</dbReference>